<evidence type="ECO:0000313" key="4">
    <source>
        <dbReference type="Proteomes" id="UP001237448"/>
    </source>
</evidence>
<dbReference type="RefSeq" id="WP_307422757.1">
    <property type="nucleotide sequence ID" value="NZ_JAUSVK010000001.1"/>
</dbReference>
<evidence type="ECO:0000313" key="3">
    <source>
        <dbReference type="EMBL" id="MDQ0391045.1"/>
    </source>
</evidence>
<protein>
    <submittedName>
        <fullName evidence="3">Circularly permuted ATP-grasp superfamily protein/putative alpha-E superfamily protein</fullName>
    </submittedName>
</protein>
<dbReference type="InterPro" id="IPR025841">
    <property type="entry name" value="CP_ATPgrasp_2"/>
</dbReference>
<evidence type="ECO:0000259" key="2">
    <source>
        <dbReference type="Pfam" id="PF14403"/>
    </source>
</evidence>
<proteinExistence type="predicted"/>
<evidence type="ECO:0000259" key="1">
    <source>
        <dbReference type="Pfam" id="PF04168"/>
    </source>
</evidence>
<gene>
    <name evidence="3" type="ORF">J3R73_000837</name>
</gene>
<sequence length="830" mass="90372">MLAPSRKPDLGSLLAGYRPLPGSADELMTAAGEIRPHWHPVLAEIAGAKPEDVSQRFAVADRQIKNSGVYYRVYDTPDGRDRPWPLSHVPLVIPGAEWRSIEAGIIQRAQLLEHVLADLYGPATLVREGALPAAVVAGNPDFLRPLVGSVPLGAEHLVVYAADLGRGPDGRWRVLGDRAQAPSGMGYALENRLAISAALPSLYRDMHVERLAGFFQAMRSTLAAKAGRDGSRIGLLTPGPANETYFEHAYLARYLGLLLVEGADLTVQDGIVYVRTIEGLKRIDAIVRRLDADFADPLELNPSSRIGVAGLVQALRRRTIAVANSLGAGLVEAPAMLAFMPALARRFLGTELALPNIATWWCGEEGVLADIERDLGRLAIVPAFGRRIAGLPREGANAVADLDEDGLARLREIVRNDPLEVAAQEMVRLSTMPVWTGEKLEPRPFTLRVYAVSTPQGWEVMRGGFCRVAESADPRAFSMQRGGRSADVWVTSEGPVDHVSLLPLPGKVAIRRRLGHLPSRAADNLFWFGRYLERAEATLRVVRAVSEMAAEADEDVAQATDRLTDLLVAWGAAGAPPPAKAKPVHAAEATEAILRDVLDGREDGGIPALIGAARRTASSIRERLSRDATQAIADLGAMVESDRDLPAADRTDRYLRVLAALSGLSHENMNRMAGWRFMRIGQHLERAVLTCRLARRLAAADASADMLDALLRVTDSRITYRARYLMGTLRLPVLDLVLLDDGNPRSSAFQITRLAEHQNELPRVVGEGEVDPLTRTSRLLRAEIETTAAADIDDRMILSLENRLLALSTDITARYFNQDEARAEITEGLG</sequence>
<dbReference type="Proteomes" id="UP001237448">
    <property type="component" value="Unassembled WGS sequence"/>
</dbReference>
<dbReference type="InterPro" id="IPR007296">
    <property type="entry name" value="DUF403"/>
</dbReference>
<reference evidence="3 4" key="1">
    <citation type="submission" date="2023-07" db="EMBL/GenBank/DDBJ databases">
        <title>Genomic Encyclopedia of Type Strains, Phase IV (KMG-IV): sequencing the most valuable type-strain genomes for metagenomic binning, comparative biology and taxonomic classification.</title>
        <authorList>
            <person name="Goeker M."/>
        </authorList>
    </citation>
    <scope>NUCLEOTIDE SEQUENCE [LARGE SCALE GENOMIC DNA]</scope>
    <source>
        <strain evidence="3 4">DSM 5896</strain>
    </source>
</reference>
<name>A0ABU0F8W1_9HYPH</name>
<feature type="domain" description="Circularly permuted ATP-grasp type 2" evidence="2">
    <location>
        <begin position="90"/>
        <end position="469"/>
    </location>
</feature>
<organism evidence="3 4">
    <name type="scientific">Labrys monachus</name>
    <dbReference type="NCBI Taxonomy" id="217067"/>
    <lineage>
        <taxon>Bacteria</taxon>
        <taxon>Pseudomonadati</taxon>
        <taxon>Pseudomonadota</taxon>
        <taxon>Alphaproteobacteria</taxon>
        <taxon>Hyphomicrobiales</taxon>
        <taxon>Xanthobacteraceae</taxon>
        <taxon>Labrys</taxon>
    </lineage>
</organism>
<dbReference type="PANTHER" id="PTHR34595:SF2">
    <property type="entry name" value="BLR2978 PROTEIN"/>
    <property type="match status" value="1"/>
</dbReference>
<dbReference type="Gene3D" id="3.40.50.11290">
    <property type="match status" value="1"/>
</dbReference>
<comment type="caution">
    <text evidence="3">The sequence shown here is derived from an EMBL/GenBank/DDBJ whole genome shotgun (WGS) entry which is preliminary data.</text>
</comment>
<dbReference type="Pfam" id="PF04168">
    <property type="entry name" value="Alpha-E"/>
    <property type="match status" value="1"/>
</dbReference>
<dbReference type="PANTHER" id="PTHR34595">
    <property type="entry name" value="BLR5612 PROTEIN"/>
    <property type="match status" value="1"/>
</dbReference>
<feature type="domain" description="DUF403" evidence="1">
    <location>
        <begin position="517"/>
        <end position="816"/>
    </location>
</feature>
<dbReference type="InterPro" id="IPR051680">
    <property type="entry name" value="ATP-dep_Glu-Cys_Ligase-2"/>
</dbReference>
<accession>A0ABU0F8W1</accession>
<dbReference type="SUPFAM" id="SSF56059">
    <property type="entry name" value="Glutathione synthetase ATP-binding domain-like"/>
    <property type="match status" value="1"/>
</dbReference>
<keyword evidence="4" id="KW-1185">Reference proteome</keyword>
<dbReference type="EMBL" id="JAUSVK010000001">
    <property type="protein sequence ID" value="MDQ0391045.1"/>
    <property type="molecule type" value="Genomic_DNA"/>
</dbReference>
<dbReference type="Pfam" id="PF14403">
    <property type="entry name" value="CP_ATPgrasp_2"/>
    <property type="match status" value="1"/>
</dbReference>